<dbReference type="InterPro" id="IPR036291">
    <property type="entry name" value="NAD(P)-bd_dom_sf"/>
</dbReference>
<evidence type="ECO:0000313" key="5">
    <source>
        <dbReference type="Proteomes" id="UP001239462"/>
    </source>
</evidence>
<protein>
    <submittedName>
        <fullName evidence="4">3-hydroxyacyl-CoA dehydrogenase NAD-binding domain-containing protein</fullName>
    </submittedName>
</protein>
<dbReference type="PROSITE" id="PS00067">
    <property type="entry name" value="3HCDH"/>
    <property type="match status" value="1"/>
</dbReference>
<accession>A0ABT7PDU9</accession>
<evidence type="ECO:0000256" key="1">
    <source>
        <dbReference type="ARBA" id="ARBA00023002"/>
    </source>
</evidence>
<dbReference type="PANTHER" id="PTHR48075">
    <property type="entry name" value="3-HYDROXYACYL-COA DEHYDROGENASE FAMILY PROTEIN"/>
    <property type="match status" value="1"/>
</dbReference>
<evidence type="ECO:0000259" key="2">
    <source>
        <dbReference type="Pfam" id="PF00725"/>
    </source>
</evidence>
<dbReference type="InterPro" id="IPR008927">
    <property type="entry name" value="6-PGluconate_DH-like_C_sf"/>
</dbReference>
<feature type="domain" description="3-hydroxyacyl-CoA dehydrogenase NAD binding" evidence="3">
    <location>
        <begin position="13"/>
        <end position="190"/>
    </location>
</feature>
<proteinExistence type="predicted"/>
<evidence type="ECO:0000259" key="3">
    <source>
        <dbReference type="Pfam" id="PF02737"/>
    </source>
</evidence>
<dbReference type="RefSeq" id="WP_289162350.1">
    <property type="nucleotide sequence ID" value="NZ_JASZZN010000003.1"/>
</dbReference>
<dbReference type="InterPro" id="IPR006176">
    <property type="entry name" value="3-OHacyl-CoA_DH_NAD-bd"/>
</dbReference>
<keyword evidence="1" id="KW-0560">Oxidoreductase</keyword>
<reference evidence="4 5" key="1">
    <citation type="submission" date="2023-06" db="EMBL/GenBank/DDBJ databases">
        <title>Roseiconus lacunae JC819 isolated from Gulf of Mannar region, Tamil Nadu.</title>
        <authorList>
            <person name="Pk S."/>
            <person name="Ch S."/>
            <person name="Ch V.R."/>
        </authorList>
    </citation>
    <scope>NUCLEOTIDE SEQUENCE [LARGE SCALE GENOMIC DNA]</scope>
    <source>
        <strain evidence="4 5">JC819</strain>
    </source>
</reference>
<organism evidence="4 5">
    <name type="scientific">Roseiconus lacunae</name>
    <dbReference type="NCBI Taxonomy" id="2605694"/>
    <lineage>
        <taxon>Bacteria</taxon>
        <taxon>Pseudomonadati</taxon>
        <taxon>Planctomycetota</taxon>
        <taxon>Planctomycetia</taxon>
        <taxon>Pirellulales</taxon>
        <taxon>Pirellulaceae</taxon>
        <taxon>Roseiconus</taxon>
    </lineage>
</organism>
<dbReference type="EMBL" id="JASZZN010000003">
    <property type="protein sequence ID" value="MDM4014669.1"/>
    <property type="molecule type" value="Genomic_DNA"/>
</dbReference>
<dbReference type="Proteomes" id="UP001239462">
    <property type="component" value="Unassembled WGS sequence"/>
</dbReference>
<feature type="domain" description="3-hydroxyacyl-CoA dehydrogenase C-terminal" evidence="2">
    <location>
        <begin position="193"/>
        <end position="286"/>
    </location>
</feature>
<dbReference type="SUPFAM" id="SSF51735">
    <property type="entry name" value="NAD(P)-binding Rossmann-fold domains"/>
    <property type="match status" value="1"/>
</dbReference>
<dbReference type="Pfam" id="PF00725">
    <property type="entry name" value="3HCDH"/>
    <property type="match status" value="1"/>
</dbReference>
<evidence type="ECO:0000313" key="4">
    <source>
        <dbReference type="EMBL" id="MDM4014669.1"/>
    </source>
</evidence>
<dbReference type="SUPFAM" id="SSF48179">
    <property type="entry name" value="6-phosphogluconate dehydrogenase C-terminal domain-like"/>
    <property type="match status" value="2"/>
</dbReference>
<dbReference type="Gene3D" id="3.40.50.720">
    <property type="entry name" value="NAD(P)-binding Rossmann-like Domain"/>
    <property type="match status" value="1"/>
</dbReference>
<dbReference type="Pfam" id="PF02737">
    <property type="entry name" value="3HCDH_N"/>
    <property type="match status" value="1"/>
</dbReference>
<keyword evidence="5" id="KW-1185">Reference proteome</keyword>
<gene>
    <name evidence="4" type="ORF">QTN89_04445</name>
</gene>
<dbReference type="Gene3D" id="1.10.1040.50">
    <property type="match status" value="1"/>
</dbReference>
<dbReference type="InterPro" id="IPR006180">
    <property type="entry name" value="3-OHacyl-CoA_DH_CS"/>
</dbReference>
<dbReference type="PANTHER" id="PTHR48075:SF5">
    <property type="entry name" value="3-HYDROXYBUTYRYL-COA DEHYDROGENASE"/>
    <property type="match status" value="1"/>
</dbReference>
<comment type="caution">
    <text evidence="4">The sequence shown here is derived from an EMBL/GenBank/DDBJ whole genome shotgun (WGS) entry which is preliminary data.</text>
</comment>
<name>A0ABT7PDU9_9BACT</name>
<sequence length="397" mass="43143">MPTWPDSRPKTLLIGAGVVGVAIAEAHFAAKRAFCLGDANASSLEQAANYFSQHGGNVESLPELLDGLHLIAVSPPLREGEAEPEPLPSLMVIESVNEQLAVKQDLLGKLSRVLQNDAILCSNTSTLRIDEIAAGREVDAHRLCGMHFFMPVHQRAGVEIVAGGGTDAEVLEQAVEYAGAIHKRAIRCKDGPGFIVNRMLSPYLNQALLLLCRGATAEQIERVAVAYGMPLSPLELIDWIGATTMFHAGRAYINAFPQRVDPSPMIPGLLKRKRLGRASGCGLYDYDRGERSQNLSDAAAELVETYRTANHDYSDGDVLRLLAIPMWIEAQQILNDQIAESMEQIDAAMVGGLGFNSHERWSSIFEEIGENEIDAAMAVFGDQFAAMRAPETKKPGR</sequence>
<dbReference type="InterPro" id="IPR006108">
    <property type="entry name" value="3HC_DH_C"/>
</dbReference>